<dbReference type="PANTHER" id="PTHR43102:SF2">
    <property type="entry name" value="GAF DOMAIN-CONTAINING PROTEIN"/>
    <property type="match status" value="1"/>
</dbReference>
<dbReference type="AlphaFoldDB" id="A0AAV0T1W8"/>
<dbReference type="SMART" id="SM00064">
    <property type="entry name" value="FYVE"/>
    <property type="match status" value="1"/>
</dbReference>
<keyword evidence="8" id="KW-1185">Reference proteome</keyword>
<feature type="compositionally biased region" description="Basic and acidic residues" evidence="5">
    <location>
        <begin position="753"/>
        <end position="771"/>
    </location>
</feature>
<evidence type="ECO:0000256" key="4">
    <source>
        <dbReference type="PROSITE-ProRule" id="PRU00091"/>
    </source>
</evidence>
<dbReference type="PANTHER" id="PTHR43102">
    <property type="entry name" value="SLR1143 PROTEIN"/>
    <property type="match status" value="1"/>
</dbReference>
<dbReference type="CDD" id="cd00065">
    <property type="entry name" value="FYVE_like_SF"/>
    <property type="match status" value="1"/>
</dbReference>
<dbReference type="Proteomes" id="UP001162031">
    <property type="component" value="Unassembled WGS sequence"/>
</dbReference>
<feature type="compositionally biased region" description="Basic and acidic residues" evidence="5">
    <location>
        <begin position="1004"/>
        <end position="1020"/>
    </location>
</feature>
<feature type="region of interest" description="Disordered" evidence="5">
    <location>
        <begin position="842"/>
        <end position="898"/>
    </location>
</feature>
<reference evidence="7" key="1">
    <citation type="submission" date="2022-12" db="EMBL/GenBank/DDBJ databases">
        <authorList>
            <person name="Webb A."/>
        </authorList>
    </citation>
    <scope>NUCLEOTIDE SEQUENCE</scope>
    <source>
        <strain evidence="7">Hp1</strain>
    </source>
</reference>
<dbReference type="InterPro" id="IPR000306">
    <property type="entry name" value="Znf_FYVE"/>
</dbReference>
<feature type="compositionally biased region" description="Polar residues" evidence="5">
    <location>
        <begin position="1031"/>
        <end position="1040"/>
    </location>
</feature>
<feature type="compositionally biased region" description="Basic and acidic residues" evidence="5">
    <location>
        <begin position="597"/>
        <end position="608"/>
    </location>
</feature>
<dbReference type="Gene3D" id="3.30.40.10">
    <property type="entry name" value="Zinc/RING finger domain, C3HC4 (zinc finger)"/>
    <property type="match status" value="1"/>
</dbReference>
<dbReference type="InterPro" id="IPR017455">
    <property type="entry name" value="Znf_FYVE-rel"/>
</dbReference>
<dbReference type="PROSITE" id="PS50178">
    <property type="entry name" value="ZF_FYVE"/>
    <property type="match status" value="1"/>
</dbReference>
<feature type="compositionally biased region" description="Basic and acidic residues" evidence="5">
    <location>
        <begin position="968"/>
        <end position="987"/>
    </location>
</feature>
<comment type="caution">
    <text evidence="7">The sequence shown here is derived from an EMBL/GenBank/DDBJ whole genome shotgun (WGS) entry which is preliminary data.</text>
</comment>
<dbReference type="GO" id="GO:0008270">
    <property type="term" value="F:zinc ion binding"/>
    <property type="evidence" value="ECO:0007669"/>
    <property type="project" value="UniProtKB-KW"/>
</dbReference>
<feature type="compositionally biased region" description="Low complexity" evidence="5">
    <location>
        <begin position="436"/>
        <end position="446"/>
    </location>
</feature>
<sequence>MTSALPFPLYAGFFPQLVLTVEELMQYRRSSKAAVAHLARISDDADCVYRWTDVKALNGRNVQRAQCIEMTPTGVPSTGHVPEPSARTVSTLLKCSVHLVDVQVDEILQAVATVKTRDARRAMHFLHREDVGQVDTRTLLTFPTSLKHRTPSFAYRAIKWRLLTAKQREGHKKSGVDFCYLEYAGKKKTASAQGVVGFCIQESIAKERQVPTLERYNVERKQVARSGLLITRTHQSNILKVTAIAQIDRSATGATATAAASGTTTEIMVDFVAAVHRVKGLLERQRIGRLQYLDEWEWISSKDRKACAVCLQRFYFHRKQHCVTCGEVVCSTCAPLRELEQPLDEQTHTVRVCSVCMAQAGSHRESSLLGGVSDIDDGLIETASATTNVGTESYVEGLRYSKHPGIPRCSLGDPGRLSQTTSVRSSFRRRQQHPLSSRSSTRASATYEHDEGSHSEYYARAASEYMGSMRQSSGRRRSTLLSAPLSARAKKEALSKLVEHARHIRDTIDMAISEAEGDNERPSEWLERSYGRSDVDDEQYDEIYDRIMKIRETLDASGSDLDAVLSSIGLNDPIRPSDADSNQCDSDLVFSFSEPTGSEHPDTIESVRSRSSCSSLSASVQSLDHQDAGEPLPSPTPEQESAIEEARALEEAMQWVRQSEPSANLRMPRIAPANEVGIQAEPELSSRSAALPTSVGSAVSNRGIERLAQKIGRLNERIEATQQREHDAINTGPTSTGARALATPALLGEPVVVDERRGHTSNEEVGADERSMRHRSARSSTSKSSRGRVPRASSTKQMAHVTGAALSSSSVVSRGSSAHGSLLSDHDPSDLVASLRGVMNSSELSHAPSRRRSRIASVTLSPSPVEVSTTYTPSTLTPSRQTYPGTPRRPPPPPPPATLPALHPCHLTRQAAMPPTAPMPMQSTAFCAFDPDDGFQTVHQHRLDDGPPDGTEAEPVTAMARDQDIDDEHGAHGKDSLVFASHEEQRQGPRPAAAIALPPASSTNRRESARDESRELRELMEGLAKAPLRSRCSSGQSSGAPPTEKFDI</sequence>
<proteinExistence type="predicted"/>
<dbReference type="SUPFAM" id="SSF57903">
    <property type="entry name" value="FYVE/PHD zinc finger"/>
    <property type="match status" value="1"/>
</dbReference>
<feature type="region of interest" description="Disordered" evidence="5">
    <location>
        <begin position="576"/>
        <end position="643"/>
    </location>
</feature>
<feature type="compositionally biased region" description="Pro residues" evidence="5">
    <location>
        <begin position="887"/>
        <end position="898"/>
    </location>
</feature>
<evidence type="ECO:0000313" key="7">
    <source>
        <dbReference type="EMBL" id="CAI5710878.1"/>
    </source>
</evidence>
<dbReference type="EMBL" id="CANTFL010000074">
    <property type="protein sequence ID" value="CAI5710878.1"/>
    <property type="molecule type" value="Genomic_DNA"/>
</dbReference>
<evidence type="ECO:0000259" key="6">
    <source>
        <dbReference type="PROSITE" id="PS50178"/>
    </source>
</evidence>
<protein>
    <recommendedName>
        <fullName evidence="6">FYVE-type domain-containing protein</fullName>
    </recommendedName>
</protein>
<dbReference type="InterPro" id="IPR013083">
    <property type="entry name" value="Znf_RING/FYVE/PHD"/>
</dbReference>
<name>A0AAV0T1W8_HYABA</name>
<dbReference type="InterPro" id="IPR011011">
    <property type="entry name" value="Znf_FYVE_PHD"/>
</dbReference>
<gene>
    <name evidence="7" type="ORF">HBR001_LOCUS549</name>
</gene>
<keyword evidence="3" id="KW-0862">Zinc</keyword>
<evidence type="ECO:0000256" key="2">
    <source>
        <dbReference type="ARBA" id="ARBA00022771"/>
    </source>
</evidence>
<feature type="compositionally biased region" description="Low complexity" evidence="5">
    <location>
        <begin position="801"/>
        <end position="821"/>
    </location>
</feature>
<evidence type="ECO:0000256" key="5">
    <source>
        <dbReference type="SAM" id="MobiDB-lite"/>
    </source>
</evidence>
<accession>A0AAV0T1W8</accession>
<feature type="region of interest" description="Disordered" evidence="5">
    <location>
        <begin position="406"/>
        <end position="454"/>
    </location>
</feature>
<keyword evidence="2 4" id="KW-0863">Zinc-finger</keyword>
<evidence type="ECO:0000313" key="8">
    <source>
        <dbReference type="Proteomes" id="UP001162031"/>
    </source>
</evidence>
<feature type="region of interest" description="Disordered" evidence="5">
    <location>
        <begin position="749"/>
        <end position="826"/>
    </location>
</feature>
<evidence type="ECO:0000256" key="1">
    <source>
        <dbReference type="ARBA" id="ARBA00022723"/>
    </source>
</evidence>
<feature type="region of interest" description="Disordered" evidence="5">
    <location>
        <begin position="961"/>
        <end position="1048"/>
    </location>
</feature>
<feature type="compositionally biased region" description="Low complexity" evidence="5">
    <location>
        <begin position="989"/>
        <end position="1000"/>
    </location>
</feature>
<feature type="domain" description="FYVE-type" evidence="6">
    <location>
        <begin position="301"/>
        <end position="361"/>
    </location>
</feature>
<organism evidence="7 8">
    <name type="scientific">Hyaloperonospora brassicae</name>
    <name type="common">Brassica downy mildew</name>
    <name type="synonym">Peronospora brassicae</name>
    <dbReference type="NCBI Taxonomy" id="162125"/>
    <lineage>
        <taxon>Eukaryota</taxon>
        <taxon>Sar</taxon>
        <taxon>Stramenopiles</taxon>
        <taxon>Oomycota</taxon>
        <taxon>Peronosporomycetes</taxon>
        <taxon>Peronosporales</taxon>
        <taxon>Peronosporaceae</taxon>
        <taxon>Hyaloperonospora</taxon>
    </lineage>
</organism>
<keyword evidence="1" id="KW-0479">Metal-binding</keyword>
<feature type="compositionally biased region" description="Low complexity" evidence="5">
    <location>
        <begin position="868"/>
        <end position="879"/>
    </location>
</feature>
<dbReference type="Pfam" id="PF01363">
    <property type="entry name" value="FYVE"/>
    <property type="match status" value="1"/>
</dbReference>
<evidence type="ECO:0000256" key="3">
    <source>
        <dbReference type="ARBA" id="ARBA00022833"/>
    </source>
</evidence>
<feature type="compositionally biased region" description="Low complexity" evidence="5">
    <location>
        <begin position="609"/>
        <end position="623"/>
    </location>
</feature>